<dbReference type="EMBL" id="JPXY01000028">
    <property type="protein sequence ID" value="KGQ31902.1"/>
    <property type="molecule type" value="Genomic_DNA"/>
</dbReference>
<dbReference type="NCBIfam" id="TIGR02681">
    <property type="entry name" value="phage_pRha"/>
    <property type="match status" value="1"/>
</dbReference>
<sequence>MQLANPENFKQFVQIKENNAVTTSEIVAKVFNKRHSDVLRAIENLISNSPDNFIERNFAFCFKNNRLQNGKPQPYVEMTKNGFVLLVMGFTGKKAVEFKIAYIEAFDYMQAELAKGTKGLLEQYYQVLGEHKAEKQFASLCGQGLSQWKEKKPLLEATLRLFEDKMQIELPILNN</sequence>
<accession>A0A0A2XLM8</accession>
<dbReference type="AlphaFoldDB" id="A0A0A2XLM8"/>
<dbReference type="Proteomes" id="UP000030418">
    <property type="component" value="Unassembled WGS sequence"/>
</dbReference>
<dbReference type="Pfam" id="PF09669">
    <property type="entry name" value="Phage_pRha"/>
    <property type="match status" value="1"/>
</dbReference>
<evidence type="ECO:0000313" key="2">
    <source>
        <dbReference type="EMBL" id="KGQ31902.1"/>
    </source>
</evidence>
<proteinExistence type="predicted"/>
<protein>
    <recommendedName>
        <fullName evidence="1">Bacteriophage P22 Orf201 C-terminal domain-containing protein</fullName>
    </recommendedName>
</protein>
<dbReference type="RefSeq" id="WP_039135659.1">
    <property type="nucleotide sequence ID" value="NZ_JPXY01000028.1"/>
</dbReference>
<gene>
    <name evidence="2" type="ORF">P375_06715</name>
</gene>
<dbReference type="InterPro" id="IPR018877">
    <property type="entry name" value="Phage_P22_Orf201_C"/>
</dbReference>
<feature type="domain" description="Bacteriophage P22 Orf201 C-terminal" evidence="1">
    <location>
        <begin position="121"/>
        <end position="171"/>
    </location>
</feature>
<keyword evidence="3" id="KW-1185">Reference proteome</keyword>
<evidence type="ECO:0000259" key="1">
    <source>
        <dbReference type="Pfam" id="PF10549"/>
    </source>
</evidence>
<dbReference type="Pfam" id="PF10549">
    <property type="entry name" value="ORF11CD3"/>
    <property type="match status" value="1"/>
</dbReference>
<organism evidence="2 3">
    <name type="scientific">Gallibacterium genomosp. 2</name>
    <dbReference type="NCBI Taxonomy" id="155517"/>
    <lineage>
        <taxon>Bacteria</taxon>
        <taxon>Pseudomonadati</taxon>
        <taxon>Pseudomonadota</taxon>
        <taxon>Gammaproteobacteria</taxon>
        <taxon>Pasteurellales</taxon>
        <taxon>Pasteurellaceae</taxon>
        <taxon>Gallibacterium</taxon>
    </lineage>
</organism>
<name>A0A0A2XLM8_9PAST</name>
<reference evidence="2 3" key="1">
    <citation type="submission" date="2014-08" db="EMBL/GenBank/DDBJ databases">
        <title>Chaperone-usher fimbriae in a diverse selection of Gallibacterium genomes.</title>
        <authorList>
            <person name="Kudirkiene E."/>
            <person name="Bager R.J."/>
            <person name="Johnson T.J."/>
            <person name="Bojesen A.M."/>
        </authorList>
    </citation>
    <scope>NUCLEOTIDE SEQUENCE [LARGE SCALE GENOMIC DNA]</scope>
    <source>
        <strain evidence="2 3">CCM5976</strain>
    </source>
</reference>
<dbReference type="InterPro" id="IPR014054">
    <property type="entry name" value="Phage_regulatory_Rha"/>
</dbReference>
<comment type="caution">
    <text evidence="2">The sequence shown here is derived from an EMBL/GenBank/DDBJ whole genome shotgun (WGS) entry which is preliminary data.</text>
</comment>
<evidence type="ECO:0000313" key="3">
    <source>
        <dbReference type="Proteomes" id="UP000030418"/>
    </source>
</evidence>